<evidence type="ECO:0000256" key="8">
    <source>
        <dbReference type="ARBA" id="ARBA00023245"/>
    </source>
</evidence>
<comment type="similarity">
    <text evidence="2">Belongs to the bacterial solute-binding protein ModA family.</text>
</comment>
<dbReference type="PIRSF" id="PIRSF004846">
    <property type="entry name" value="ModA"/>
    <property type="match status" value="1"/>
</dbReference>
<keyword evidence="8" id="KW-0826">Tungsten</keyword>
<organism evidence="15 16">
    <name type="scientific">Parafannyhessea umbonata</name>
    <dbReference type="NCBI Taxonomy" id="604330"/>
    <lineage>
        <taxon>Bacteria</taxon>
        <taxon>Bacillati</taxon>
        <taxon>Actinomycetota</taxon>
        <taxon>Coriobacteriia</taxon>
        <taxon>Coriobacteriales</taxon>
        <taxon>Atopobiaceae</taxon>
        <taxon>Parafannyhessea</taxon>
    </lineage>
</organism>
<reference evidence="15 16" key="1">
    <citation type="submission" date="2019-08" db="EMBL/GenBank/DDBJ databases">
        <title>In-depth cultivation of the pig gut microbiome towards novel bacterial diversity and tailored functional studies.</title>
        <authorList>
            <person name="Wylensek D."/>
            <person name="Hitch T.C.A."/>
            <person name="Clavel T."/>
        </authorList>
    </citation>
    <scope>NUCLEOTIDE SEQUENCE [LARGE SCALE GENOMIC DNA]</scope>
    <source>
        <strain evidence="15 16">WB01_CNA04</strain>
    </source>
</reference>
<comment type="subcellular location">
    <subcellularLocation>
        <location evidence="1">Cell membrane</location>
    </subcellularLocation>
</comment>
<dbReference type="Proteomes" id="UP000434342">
    <property type="component" value="Unassembled WGS sequence"/>
</dbReference>
<sequence length="301" mass="30767">MHYVGEKGGGLSRRQFVGGAAALVATAALAACGGAGGASDGADSSASGSGTAAAGAKRRTLTVFAAASLTEALQQIGRQFERRHAGVTVKFNFDSSGTLCTQIAEGAKADVFFSAAEKQMDQLDGGLDGQEGAGMVDHATRVDLLQNKVVLCVPDGNPKHVQSFDDLAKALAAHEVLMAMGNADVPVGQYTQRILAHFGLDESALAQAGCISYGSNVKEVAAQVREASVDCGVVYATDAKAERLSQVDAATEAMCGSVTYPVATLKAAPEPKLASAFLDFLQTKAASARFADSGFTVLAKA</sequence>
<keyword evidence="7" id="KW-0472">Membrane</keyword>
<evidence type="ECO:0000313" key="15">
    <source>
        <dbReference type="EMBL" id="MST60656.1"/>
    </source>
</evidence>
<evidence type="ECO:0000256" key="5">
    <source>
        <dbReference type="ARBA" id="ARBA00022723"/>
    </source>
</evidence>
<comment type="caution">
    <text evidence="15">The sequence shown here is derived from an EMBL/GenBank/DDBJ whole genome shotgun (WGS) entry which is preliminary data.</text>
</comment>
<dbReference type="AlphaFoldDB" id="A0A6N7X7U5"/>
<evidence type="ECO:0000256" key="14">
    <source>
        <dbReference type="SAM" id="SignalP"/>
    </source>
</evidence>
<dbReference type="NCBIfam" id="TIGR01256">
    <property type="entry name" value="modA"/>
    <property type="match status" value="1"/>
</dbReference>
<dbReference type="InterPro" id="IPR005950">
    <property type="entry name" value="ModA"/>
</dbReference>
<dbReference type="PROSITE" id="PS51257">
    <property type="entry name" value="PROKAR_LIPOPROTEIN"/>
    <property type="match status" value="1"/>
</dbReference>
<dbReference type="PANTHER" id="PTHR30632:SF0">
    <property type="entry name" value="SULFATE-BINDING PROTEIN"/>
    <property type="match status" value="1"/>
</dbReference>
<feature type="binding site" evidence="13">
    <location>
        <position position="235"/>
    </location>
    <ligand>
        <name>molybdate</name>
        <dbReference type="ChEBI" id="CHEBI:36264"/>
    </ligand>
</feature>
<dbReference type="GO" id="GO:0046872">
    <property type="term" value="F:metal ion binding"/>
    <property type="evidence" value="ECO:0007669"/>
    <property type="project" value="UniProtKB-KW"/>
</dbReference>
<feature type="binding site" evidence="13">
    <location>
        <position position="68"/>
    </location>
    <ligand>
        <name>molybdate</name>
        <dbReference type="ChEBI" id="CHEBI:36264"/>
    </ligand>
</feature>
<evidence type="ECO:0000256" key="11">
    <source>
        <dbReference type="ARBA" id="ARBA00073171"/>
    </source>
</evidence>
<dbReference type="GO" id="GO:0030973">
    <property type="term" value="F:molybdate ion binding"/>
    <property type="evidence" value="ECO:0007669"/>
    <property type="project" value="TreeGrafter"/>
</dbReference>
<keyword evidence="5 13" id="KW-0479">Metal-binding</keyword>
<dbReference type="EMBL" id="VUND01000002">
    <property type="protein sequence ID" value="MST60656.1"/>
    <property type="molecule type" value="Genomic_DNA"/>
</dbReference>
<keyword evidence="3" id="KW-0813">Transport</keyword>
<dbReference type="PROSITE" id="PS51318">
    <property type="entry name" value="TAT"/>
    <property type="match status" value="1"/>
</dbReference>
<accession>A0A6N7X7U5</accession>
<evidence type="ECO:0000256" key="3">
    <source>
        <dbReference type="ARBA" id="ARBA00022448"/>
    </source>
</evidence>
<proteinExistence type="inferred from homology"/>
<dbReference type="GO" id="GO:0015689">
    <property type="term" value="P:molybdate ion transport"/>
    <property type="evidence" value="ECO:0007669"/>
    <property type="project" value="InterPro"/>
</dbReference>
<dbReference type="Pfam" id="PF13531">
    <property type="entry name" value="SBP_bac_11"/>
    <property type="match status" value="1"/>
</dbReference>
<evidence type="ECO:0000256" key="13">
    <source>
        <dbReference type="PIRSR" id="PIRSR004846-1"/>
    </source>
</evidence>
<dbReference type="PANTHER" id="PTHR30632">
    <property type="entry name" value="MOLYBDATE-BINDING PERIPLASMIC PROTEIN"/>
    <property type="match status" value="1"/>
</dbReference>
<dbReference type="Gene3D" id="3.40.190.10">
    <property type="entry name" value="Periplasmic binding protein-like II"/>
    <property type="match status" value="2"/>
</dbReference>
<dbReference type="SUPFAM" id="SSF53850">
    <property type="entry name" value="Periplasmic binding protein-like II"/>
    <property type="match status" value="1"/>
</dbReference>
<evidence type="ECO:0000256" key="12">
    <source>
        <dbReference type="ARBA" id="ARBA00078141"/>
    </source>
</evidence>
<evidence type="ECO:0000256" key="6">
    <source>
        <dbReference type="ARBA" id="ARBA00022729"/>
    </source>
</evidence>
<feature type="signal peptide" evidence="14">
    <location>
        <begin position="1"/>
        <end position="30"/>
    </location>
</feature>
<dbReference type="InterPro" id="IPR006311">
    <property type="entry name" value="TAT_signal"/>
</dbReference>
<evidence type="ECO:0000256" key="4">
    <source>
        <dbReference type="ARBA" id="ARBA00022475"/>
    </source>
</evidence>
<evidence type="ECO:0000256" key="10">
    <source>
        <dbReference type="ARBA" id="ARBA00062515"/>
    </source>
</evidence>
<evidence type="ECO:0000256" key="7">
    <source>
        <dbReference type="ARBA" id="ARBA00023136"/>
    </source>
</evidence>
<keyword evidence="4" id="KW-1003">Cell membrane</keyword>
<dbReference type="RefSeq" id="WP_154541360.1">
    <property type="nucleotide sequence ID" value="NZ_VUND01000002.1"/>
</dbReference>
<dbReference type="GO" id="GO:0005886">
    <property type="term" value="C:plasma membrane"/>
    <property type="evidence" value="ECO:0007669"/>
    <property type="project" value="UniProtKB-SubCell"/>
</dbReference>
<keyword evidence="6 14" id="KW-0732">Signal</keyword>
<evidence type="ECO:0000313" key="16">
    <source>
        <dbReference type="Proteomes" id="UP000434342"/>
    </source>
</evidence>
<gene>
    <name evidence="15" type="primary">modA</name>
    <name evidence="15" type="ORF">FYJ69_06985</name>
</gene>
<dbReference type="InterPro" id="IPR050682">
    <property type="entry name" value="ModA/WtpA"/>
</dbReference>
<feature type="binding site" evidence="13">
    <location>
        <position position="96"/>
    </location>
    <ligand>
        <name>molybdate</name>
        <dbReference type="ChEBI" id="CHEBI:36264"/>
    </ligand>
</feature>
<feature type="chain" id="PRO_5027002719" description="Molybdate-binding protein ModA" evidence="14">
    <location>
        <begin position="31"/>
        <end position="301"/>
    </location>
</feature>
<keyword evidence="13" id="KW-0500">Molybdenum</keyword>
<feature type="binding site" evidence="13">
    <location>
        <position position="217"/>
    </location>
    <ligand>
        <name>molybdate</name>
        <dbReference type="ChEBI" id="CHEBI:36264"/>
    </ligand>
</feature>
<name>A0A6N7X7U5_9ACTN</name>
<protein>
    <recommendedName>
        <fullName evidence="11">Molybdate-binding protein ModA</fullName>
    </recommendedName>
    <alternativeName>
        <fullName evidence="12">Molybdate/tungstate-binding protein ModA</fullName>
    </alternativeName>
</protein>
<evidence type="ECO:0000256" key="9">
    <source>
        <dbReference type="ARBA" id="ARBA00056002"/>
    </source>
</evidence>
<comment type="subunit">
    <text evidence="10">The complex is composed of two ATP-binding proteins (ModC), two transmembrane proteins (ModB) and a solute-binding protein (ModA).</text>
</comment>
<evidence type="ECO:0000256" key="1">
    <source>
        <dbReference type="ARBA" id="ARBA00004236"/>
    </source>
</evidence>
<evidence type="ECO:0000256" key="2">
    <source>
        <dbReference type="ARBA" id="ARBA00009175"/>
    </source>
</evidence>
<comment type="function">
    <text evidence="9">Involved in the transport of molybdenum into the cell. Part of the binding-protein-dependent transport system ModABCD.</text>
</comment>
<dbReference type="FunFam" id="3.40.190.10:FF:000030">
    <property type="entry name" value="Molybdate ABC transporter substrate-binding protein"/>
    <property type="match status" value="1"/>
</dbReference>